<dbReference type="KEGG" id="dvv:114332839"/>
<feature type="domain" description="Menorin-like" evidence="2">
    <location>
        <begin position="47"/>
        <end position="296"/>
    </location>
</feature>
<dbReference type="AlphaFoldDB" id="A0A6P7G023"/>
<accession>A0A6P7G023</accession>
<evidence type="ECO:0000313" key="3">
    <source>
        <dbReference type="RefSeq" id="XP_028138418.1"/>
    </source>
</evidence>
<dbReference type="InterPro" id="IPR019356">
    <property type="entry name" value="Menorin_dom"/>
</dbReference>
<evidence type="ECO:0000259" key="2">
    <source>
        <dbReference type="Pfam" id="PF10223"/>
    </source>
</evidence>
<dbReference type="PANTHER" id="PTHR21184:SF6">
    <property type="entry name" value="CONSERVED PLASMA MEMBRANE PROTEIN"/>
    <property type="match status" value="1"/>
</dbReference>
<reference evidence="3" key="1">
    <citation type="submission" date="2025-08" db="UniProtKB">
        <authorList>
            <consortium name="RefSeq"/>
        </authorList>
    </citation>
    <scope>IDENTIFICATION</scope>
    <source>
        <tissue evidence="3">Whole insect</tissue>
    </source>
</reference>
<comment type="similarity">
    <text evidence="1">Belongs to the menorin family.</text>
</comment>
<evidence type="ECO:0000256" key="1">
    <source>
        <dbReference type="ARBA" id="ARBA00044953"/>
    </source>
</evidence>
<dbReference type="GO" id="GO:0005615">
    <property type="term" value="C:extracellular space"/>
    <property type="evidence" value="ECO:0007669"/>
    <property type="project" value="TreeGrafter"/>
</dbReference>
<gene>
    <name evidence="3" type="primary">LOC114332839</name>
</gene>
<organism evidence="3">
    <name type="scientific">Diabrotica virgifera virgifera</name>
    <name type="common">western corn rootworm</name>
    <dbReference type="NCBI Taxonomy" id="50390"/>
    <lineage>
        <taxon>Eukaryota</taxon>
        <taxon>Metazoa</taxon>
        <taxon>Ecdysozoa</taxon>
        <taxon>Arthropoda</taxon>
        <taxon>Hexapoda</taxon>
        <taxon>Insecta</taxon>
        <taxon>Pterygota</taxon>
        <taxon>Neoptera</taxon>
        <taxon>Endopterygota</taxon>
        <taxon>Coleoptera</taxon>
        <taxon>Polyphaga</taxon>
        <taxon>Cucujiformia</taxon>
        <taxon>Chrysomeloidea</taxon>
        <taxon>Chrysomelidae</taxon>
        <taxon>Galerucinae</taxon>
        <taxon>Diabroticina</taxon>
        <taxon>Diabroticites</taxon>
        <taxon>Diabrotica</taxon>
    </lineage>
</organism>
<dbReference type="Pfam" id="PF10223">
    <property type="entry name" value="Menorin_N"/>
    <property type="match status" value="1"/>
</dbReference>
<dbReference type="InParanoid" id="A0A6P7G023"/>
<dbReference type="OrthoDB" id="413402at2759"/>
<dbReference type="FunCoup" id="A0A6P7G023">
    <property type="interactions" value="76"/>
</dbReference>
<name>A0A6P7G023_DIAVI</name>
<sequence>MKQNFRFGESRLCSALCVLQTVLISVTYAMSTNTDIKTFFPQINGNFSLVTWAHAVNDKEYLKKVLNNDKIMMIEADIVIGKLSNQEDNIPIMAHPPNKTSDLSLEDFLDQISDFNEQAGINNRQGKGVKLDFKETVAFTSSIEILKRLKKRHYPLWLNADILAGYFGTANKTEPVDAKTFLAYANNVEQVTLSLGWTTCKCVPDQTYGNIQIQEMIDTIHSNHVINTITFAVRACLIANTNRDKMKELLDSTKNNNSSFTIWSHHQDEVNIDSLKKIIAQFGVESMFFDVPQELREQLDLNT</sequence>
<proteinExistence type="inferred from homology"/>
<dbReference type="PANTHER" id="PTHR21184">
    <property type="entry name" value="MENORIN (DENDRITIC BRANCHING PROTEIN)"/>
    <property type="match status" value="1"/>
</dbReference>
<dbReference type="RefSeq" id="XP_028138418.1">
    <property type="nucleotide sequence ID" value="XM_028282617.1"/>
</dbReference>
<protein>
    <submittedName>
        <fullName evidence="3">Protein FAM151B</fullName>
    </submittedName>
</protein>